<evidence type="ECO:0000256" key="7">
    <source>
        <dbReference type="RuleBase" id="RU363032"/>
    </source>
</evidence>
<feature type="transmembrane region" description="Helical" evidence="7">
    <location>
        <begin position="216"/>
        <end position="237"/>
    </location>
</feature>
<dbReference type="SUPFAM" id="SSF161098">
    <property type="entry name" value="MetI-like"/>
    <property type="match status" value="1"/>
</dbReference>
<comment type="caution">
    <text evidence="9">The sequence shown here is derived from an EMBL/GenBank/DDBJ whole genome shotgun (WGS) entry which is preliminary data.</text>
</comment>
<dbReference type="InterPro" id="IPR000515">
    <property type="entry name" value="MetI-like"/>
</dbReference>
<dbReference type="GO" id="GO:0055085">
    <property type="term" value="P:transmembrane transport"/>
    <property type="evidence" value="ECO:0007669"/>
    <property type="project" value="InterPro"/>
</dbReference>
<dbReference type="GO" id="GO:0005886">
    <property type="term" value="C:plasma membrane"/>
    <property type="evidence" value="ECO:0007669"/>
    <property type="project" value="UniProtKB-SubCell"/>
</dbReference>
<protein>
    <submittedName>
        <fullName evidence="9">ABC transporter permease</fullName>
    </submittedName>
</protein>
<sequence>MTITNILIASRTLTIAIVIWWAFVLVANVPAYLLPAPDAIASRFVFLAQTAELTKHIRVTLVEIGAGFVLGGLLGVVFGWLFVRLPLLGRLLSPLILLLQTAPKIAIAPLLLLWLGLDMGPKITLIAIVTFFPVMAGAAAGFAAVEKPFQDLGTLLHLSAWQRFRRLELPFSLPPILAGLRIASTQAVTAAVIGELMGATYGLGYLLSLGQENGDASVVIVAVLILSAIGWGFHELIRLCERHMLSWHASQLSLDASV</sequence>
<proteinExistence type="inferred from homology"/>
<dbReference type="RefSeq" id="WP_181054831.1">
    <property type="nucleotide sequence ID" value="NZ_JACDXJ010000003.1"/>
</dbReference>
<dbReference type="CDD" id="cd06261">
    <property type="entry name" value="TM_PBP2"/>
    <property type="match status" value="1"/>
</dbReference>
<dbReference type="AlphaFoldDB" id="A0A838BVG4"/>
<comment type="similarity">
    <text evidence="7">Belongs to the binding-protein-dependent transport system permease family.</text>
</comment>
<evidence type="ECO:0000313" key="10">
    <source>
        <dbReference type="Proteomes" id="UP000572984"/>
    </source>
</evidence>
<feature type="transmembrane region" description="Helical" evidence="7">
    <location>
        <begin position="95"/>
        <end position="117"/>
    </location>
</feature>
<evidence type="ECO:0000256" key="6">
    <source>
        <dbReference type="ARBA" id="ARBA00023136"/>
    </source>
</evidence>
<feature type="transmembrane region" description="Helical" evidence="7">
    <location>
        <begin position="64"/>
        <end position="83"/>
    </location>
</feature>
<evidence type="ECO:0000256" key="1">
    <source>
        <dbReference type="ARBA" id="ARBA00004651"/>
    </source>
</evidence>
<dbReference type="PANTHER" id="PTHR30151">
    <property type="entry name" value="ALKANE SULFONATE ABC TRANSPORTER-RELATED, MEMBRANE SUBUNIT"/>
    <property type="match status" value="1"/>
</dbReference>
<feature type="transmembrane region" description="Helical" evidence="7">
    <location>
        <begin position="123"/>
        <end position="145"/>
    </location>
</feature>
<dbReference type="Gene3D" id="1.10.3720.10">
    <property type="entry name" value="MetI-like"/>
    <property type="match status" value="1"/>
</dbReference>
<keyword evidence="2 7" id="KW-0813">Transport</keyword>
<keyword evidence="5 7" id="KW-1133">Transmembrane helix</keyword>
<dbReference type="PANTHER" id="PTHR30151:SF20">
    <property type="entry name" value="ABC TRANSPORTER PERMEASE PROTEIN HI_0355-RELATED"/>
    <property type="match status" value="1"/>
</dbReference>
<evidence type="ECO:0000256" key="3">
    <source>
        <dbReference type="ARBA" id="ARBA00022475"/>
    </source>
</evidence>
<keyword evidence="3" id="KW-1003">Cell membrane</keyword>
<dbReference type="PROSITE" id="PS50928">
    <property type="entry name" value="ABC_TM1"/>
    <property type="match status" value="1"/>
</dbReference>
<dbReference type="Proteomes" id="UP000572984">
    <property type="component" value="Unassembled WGS sequence"/>
</dbReference>
<reference evidence="9 10" key="1">
    <citation type="submission" date="2020-07" db="EMBL/GenBank/DDBJ databases">
        <title>Draft genome and description of Microvirga mediterraneensis Marseille-Q2068 sp. nov.</title>
        <authorList>
            <person name="Boxberger M."/>
        </authorList>
    </citation>
    <scope>NUCLEOTIDE SEQUENCE [LARGE SCALE GENOMIC DNA]</scope>
    <source>
        <strain evidence="9 10">Marseille-Q2068</strain>
    </source>
</reference>
<evidence type="ECO:0000259" key="8">
    <source>
        <dbReference type="PROSITE" id="PS50928"/>
    </source>
</evidence>
<feature type="domain" description="ABC transmembrane type-1" evidence="8">
    <location>
        <begin position="57"/>
        <end position="237"/>
    </location>
</feature>
<feature type="transmembrane region" description="Helical" evidence="7">
    <location>
        <begin position="187"/>
        <end position="210"/>
    </location>
</feature>
<organism evidence="9 10">
    <name type="scientific">Microvirga mediterraneensis</name>
    <dbReference type="NCBI Taxonomy" id="2754695"/>
    <lineage>
        <taxon>Bacteria</taxon>
        <taxon>Pseudomonadati</taxon>
        <taxon>Pseudomonadota</taxon>
        <taxon>Alphaproteobacteria</taxon>
        <taxon>Hyphomicrobiales</taxon>
        <taxon>Methylobacteriaceae</taxon>
        <taxon>Microvirga</taxon>
    </lineage>
</organism>
<accession>A0A838BVG4</accession>
<evidence type="ECO:0000313" key="9">
    <source>
        <dbReference type="EMBL" id="MBA1159250.1"/>
    </source>
</evidence>
<keyword evidence="4 7" id="KW-0812">Transmembrane</keyword>
<dbReference type="EMBL" id="JACDXJ010000003">
    <property type="protein sequence ID" value="MBA1159250.1"/>
    <property type="molecule type" value="Genomic_DNA"/>
</dbReference>
<evidence type="ECO:0000256" key="2">
    <source>
        <dbReference type="ARBA" id="ARBA00022448"/>
    </source>
</evidence>
<dbReference type="InterPro" id="IPR035906">
    <property type="entry name" value="MetI-like_sf"/>
</dbReference>
<dbReference type="Pfam" id="PF00528">
    <property type="entry name" value="BPD_transp_1"/>
    <property type="match status" value="1"/>
</dbReference>
<keyword evidence="10" id="KW-1185">Reference proteome</keyword>
<comment type="subcellular location">
    <subcellularLocation>
        <location evidence="1 7">Cell membrane</location>
        <topology evidence="1 7">Multi-pass membrane protein</topology>
    </subcellularLocation>
</comment>
<keyword evidence="6 7" id="KW-0472">Membrane</keyword>
<feature type="transmembrane region" description="Helical" evidence="7">
    <location>
        <begin position="12"/>
        <end position="34"/>
    </location>
</feature>
<gene>
    <name evidence="9" type="ORF">H0S73_24520</name>
</gene>
<evidence type="ECO:0000256" key="4">
    <source>
        <dbReference type="ARBA" id="ARBA00022692"/>
    </source>
</evidence>
<name>A0A838BVG4_9HYPH</name>
<evidence type="ECO:0000256" key="5">
    <source>
        <dbReference type="ARBA" id="ARBA00022989"/>
    </source>
</evidence>